<reference evidence="1 2" key="1">
    <citation type="journal article" date="2005" name="Nucleic Acids Res.">
        <title>Genomic blueprint of Hahella chejuensis, a marine microbe producing an algicidal agent.</title>
        <authorList>
            <person name="Jeong H."/>
            <person name="Yim J.H."/>
            <person name="Lee C."/>
            <person name="Choi S.-H."/>
            <person name="Park Y.K."/>
            <person name="Yoon S.H."/>
            <person name="Hur C.-G."/>
            <person name="Kang H.-Y."/>
            <person name="Kim D."/>
            <person name="Lee H.H."/>
            <person name="Park K.H."/>
            <person name="Park S.-H."/>
            <person name="Park H.-S."/>
            <person name="Lee H.K."/>
            <person name="Oh T.K."/>
            <person name="Kim J.F."/>
        </authorList>
    </citation>
    <scope>NUCLEOTIDE SEQUENCE [LARGE SCALE GENOMIC DNA]</scope>
    <source>
        <strain evidence="1 2">KCTC 2396</strain>
    </source>
</reference>
<protein>
    <submittedName>
        <fullName evidence="1">Uncharacterized protein</fullName>
    </submittedName>
</protein>
<dbReference type="EMBL" id="CP000155">
    <property type="protein sequence ID" value="ABC33284.1"/>
    <property type="molecule type" value="Genomic_DNA"/>
</dbReference>
<dbReference type="STRING" id="349521.HCH_06651"/>
<evidence type="ECO:0000313" key="2">
    <source>
        <dbReference type="Proteomes" id="UP000000238"/>
    </source>
</evidence>
<name>Q2S7U0_HAHCH</name>
<dbReference type="eggNOG" id="ENOG502Z8CR">
    <property type="taxonomic scope" value="Bacteria"/>
</dbReference>
<accession>Q2S7U0</accession>
<evidence type="ECO:0000313" key="1">
    <source>
        <dbReference type="EMBL" id="ABC33284.1"/>
    </source>
</evidence>
<dbReference type="KEGG" id="hch:HCH_06651"/>
<dbReference type="OrthoDB" id="5699563at2"/>
<dbReference type="AlphaFoldDB" id="Q2S7U0"/>
<organism evidence="1 2">
    <name type="scientific">Hahella chejuensis (strain KCTC 2396)</name>
    <dbReference type="NCBI Taxonomy" id="349521"/>
    <lineage>
        <taxon>Bacteria</taxon>
        <taxon>Pseudomonadati</taxon>
        <taxon>Pseudomonadota</taxon>
        <taxon>Gammaproteobacteria</taxon>
        <taxon>Oceanospirillales</taxon>
        <taxon>Hahellaceae</taxon>
        <taxon>Hahella</taxon>
    </lineage>
</organism>
<dbReference type="HOGENOM" id="CLU_056550_0_0_6"/>
<dbReference type="RefSeq" id="WP_011400336.1">
    <property type="nucleotide sequence ID" value="NC_007645.1"/>
</dbReference>
<gene>
    <name evidence="1" type="ordered locus">HCH_06651</name>
</gene>
<keyword evidence="2" id="KW-1185">Reference proteome</keyword>
<dbReference type="Proteomes" id="UP000000238">
    <property type="component" value="Chromosome"/>
</dbReference>
<sequence>MQERTLPPSHQLLPLEYPQSGWSLRRKRHGKQVFITREANQFLLNLNDYQKNEVYRAISKIVAEGGYGLTSGGLKTRPMAMRSKTDAVAAAGILNLIYSVNPEKIVVNAIGLNNEAIGYKNPVSQEQTCLYEISRKSSVRYDEYSSAQDIQDLTGAWGEPIGVIEIKTEHAAVNGMQNPLDKARWLMGVHLDTAYWDDHISRYTLFHNPTQGFVQDVFECIQDKIGSSKAAKQLAAVMVDCQRKGRSVKWVCHSQGGIIFSRAVELVNRMGMTLEGQKVAIHAGGNKKTRTAKAFDSAKLEVVDMDRDSPFDFVPNLAGGNNWSWSSVRRCYQFAKLVVSDKNPMQTSPHTLPFLSLECSIRHLQMNGYEDEANRVIREQKRLGLG</sequence>
<proteinExistence type="predicted"/>